<protein>
    <recommendedName>
        <fullName evidence="3">B box-type domain-containing protein</fullName>
    </recommendedName>
</protein>
<dbReference type="GeneID" id="64534382"/>
<dbReference type="RefSeq" id="WP_014557904.1">
    <property type="nucleotide sequence ID" value="NZ_JADEZV010000002.1"/>
</dbReference>
<dbReference type="AlphaFoldDB" id="A0A843ABB5"/>
<evidence type="ECO:0000313" key="2">
    <source>
        <dbReference type="Proteomes" id="UP000652307"/>
    </source>
</evidence>
<dbReference type="Proteomes" id="UP000652307">
    <property type="component" value="Unassembled WGS sequence"/>
</dbReference>
<proteinExistence type="predicted"/>
<name>A0A843ABB5_9CREN</name>
<accession>A0A843ABB5</accession>
<evidence type="ECO:0008006" key="3">
    <source>
        <dbReference type="Google" id="ProtNLM"/>
    </source>
</evidence>
<evidence type="ECO:0000313" key="1">
    <source>
        <dbReference type="EMBL" id="MBE9391324.1"/>
    </source>
</evidence>
<organism evidence="1 2">
    <name type="scientific">Fervidicoccus fontis</name>
    <dbReference type="NCBI Taxonomy" id="683846"/>
    <lineage>
        <taxon>Archaea</taxon>
        <taxon>Thermoproteota</taxon>
        <taxon>Thermoprotei</taxon>
        <taxon>Fervidicoccales</taxon>
        <taxon>Fervidicoccaceae</taxon>
        <taxon>Fervidicoccus</taxon>
    </lineage>
</organism>
<gene>
    <name evidence="1" type="ORF">IOK49_04460</name>
</gene>
<comment type="caution">
    <text evidence="1">The sequence shown here is derived from an EMBL/GenBank/DDBJ whole genome shotgun (WGS) entry which is preliminary data.</text>
</comment>
<reference evidence="1" key="1">
    <citation type="submission" date="2020-10" db="EMBL/GenBank/DDBJ databases">
        <title>Fervidococcus fontis strain 3639Fd - the first crenarchaeon capable of growth on lipids.</title>
        <authorList>
            <person name="Kochetkova T.V."/>
            <person name="Elcheninov A.G."/>
            <person name="Toschakov S.V."/>
            <person name="Kublanov I.V."/>
        </authorList>
    </citation>
    <scope>NUCLEOTIDE SEQUENCE</scope>
    <source>
        <strain evidence="1">3639Fd</strain>
    </source>
</reference>
<sequence>MNENKENYVKKLSFIIDDILANNIEKKCEICGKKERKNKCRICGREVCNDCYNKEKGMCIVCSETLCEICKRRNAVERCQICGKLVCPDCMVRIDKSRVVCRDCYEKLGLDGVRRIIEDKAISENLKMKKFFQEFCEK</sequence>
<dbReference type="EMBL" id="JADEZV010000002">
    <property type="protein sequence ID" value="MBE9391324.1"/>
    <property type="molecule type" value="Genomic_DNA"/>
</dbReference>